<dbReference type="Proteomes" id="UP000709295">
    <property type="component" value="Unassembled WGS sequence"/>
</dbReference>
<accession>A0A8J5IQ32</accession>
<evidence type="ECO:0000313" key="1">
    <source>
        <dbReference type="EMBL" id="KAG6954358.1"/>
    </source>
</evidence>
<gene>
    <name evidence="1" type="ORF">JG688_00012389</name>
</gene>
<dbReference type="AlphaFoldDB" id="A0A8J5IQ32"/>
<dbReference type="EMBL" id="JAENGY010000954">
    <property type="protein sequence ID" value="KAG6954358.1"/>
    <property type="molecule type" value="Genomic_DNA"/>
</dbReference>
<proteinExistence type="predicted"/>
<name>A0A8J5IQ32_9STRA</name>
<sequence>MKSASPDCSCEDLTKTDPCVMCGRAIHHICSNDLYDAGRLSERFCSASCLYQWKTVVSPSSASAGNVPEAHEVVPTLSQASQLSDSDVCLFPLGQSTQPVSPSLSTASVVDLTAVSTAYRPPIGIKLFPGSTLCRL</sequence>
<protein>
    <submittedName>
        <fullName evidence="1">Uncharacterized protein</fullName>
    </submittedName>
</protein>
<organism evidence="1 2">
    <name type="scientific">Phytophthora aleatoria</name>
    <dbReference type="NCBI Taxonomy" id="2496075"/>
    <lineage>
        <taxon>Eukaryota</taxon>
        <taxon>Sar</taxon>
        <taxon>Stramenopiles</taxon>
        <taxon>Oomycota</taxon>
        <taxon>Peronosporomycetes</taxon>
        <taxon>Peronosporales</taxon>
        <taxon>Peronosporaceae</taxon>
        <taxon>Phytophthora</taxon>
    </lineage>
</organism>
<comment type="caution">
    <text evidence="1">The sequence shown here is derived from an EMBL/GenBank/DDBJ whole genome shotgun (WGS) entry which is preliminary data.</text>
</comment>
<keyword evidence="2" id="KW-1185">Reference proteome</keyword>
<reference evidence="1" key="1">
    <citation type="submission" date="2021-01" db="EMBL/GenBank/DDBJ databases">
        <title>Phytophthora aleatoria, a newly-described species from Pinus radiata is distinct from Phytophthora cactorum isolates based on comparative genomics.</title>
        <authorList>
            <person name="Mcdougal R."/>
            <person name="Panda P."/>
            <person name="Williams N."/>
            <person name="Studholme D.J."/>
        </authorList>
    </citation>
    <scope>NUCLEOTIDE SEQUENCE</scope>
    <source>
        <strain evidence="1">NZFS 4037</strain>
    </source>
</reference>
<evidence type="ECO:0000313" key="2">
    <source>
        <dbReference type="Proteomes" id="UP000709295"/>
    </source>
</evidence>